<dbReference type="RefSeq" id="WP_153833487.1">
    <property type="nucleotide sequence ID" value="NZ_WJQT01000031.1"/>
</dbReference>
<dbReference type="EMBL" id="WJQT01000031">
    <property type="protein sequence ID" value="MRJ48440.1"/>
    <property type="molecule type" value="Genomic_DNA"/>
</dbReference>
<accession>A0A844CH45</accession>
<evidence type="ECO:0000256" key="1">
    <source>
        <dbReference type="SAM" id="Phobius"/>
    </source>
</evidence>
<dbReference type="AlphaFoldDB" id="A0A844CH45"/>
<dbReference type="Proteomes" id="UP000440066">
    <property type="component" value="Unassembled WGS sequence"/>
</dbReference>
<reference evidence="2 3" key="1">
    <citation type="submission" date="2019-11" db="EMBL/GenBank/DDBJ databases">
        <title>Characterisation of Fundicoccus ignavus gen. nov. sp. nov., a novel genus of the family Aerococcaceae from bulk tank milk.</title>
        <authorList>
            <person name="Siebert A."/>
            <person name="Huptas C."/>
            <person name="Wenning M."/>
            <person name="Scherer S."/>
            <person name="Doll E.V."/>
        </authorList>
    </citation>
    <scope>NUCLEOTIDE SEQUENCE [LARGE SCALE GENOMIC DNA]</scope>
    <source>
        <strain evidence="2 3">DSM 109652</strain>
    </source>
</reference>
<name>A0A844CH45_9LACT</name>
<feature type="transmembrane region" description="Helical" evidence="1">
    <location>
        <begin position="15"/>
        <end position="34"/>
    </location>
</feature>
<keyword evidence="1" id="KW-0472">Membrane</keyword>
<evidence type="ECO:0000313" key="2">
    <source>
        <dbReference type="EMBL" id="MRJ48440.1"/>
    </source>
</evidence>
<sequence length="67" mass="7772">MKTMNALLKLQEKNLLKYVMFILLTTLLNHDYAIGHIFLSRMHMFLSTDSAKNPVDMFPQTAVDLFP</sequence>
<gene>
    <name evidence="2" type="ORF">GF867_12880</name>
</gene>
<keyword evidence="1" id="KW-1133">Transmembrane helix</keyword>
<keyword evidence="1" id="KW-0812">Transmembrane</keyword>
<organism evidence="2 3">
    <name type="scientific">Fundicoccus ignavus</name>
    <dbReference type="NCBI Taxonomy" id="2664442"/>
    <lineage>
        <taxon>Bacteria</taxon>
        <taxon>Bacillati</taxon>
        <taxon>Bacillota</taxon>
        <taxon>Bacilli</taxon>
        <taxon>Lactobacillales</taxon>
        <taxon>Aerococcaceae</taxon>
        <taxon>Fundicoccus</taxon>
    </lineage>
</organism>
<protein>
    <submittedName>
        <fullName evidence="2">Uncharacterized protein</fullName>
    </submittedName>
</protein>
<proteinExistence type="predicted"/>
<evidence type="ECO:0000313" key="3">
    <source>
        <dbReference type="Proteomes" id="UP000440066"/>
    </source>
</evidence>
<comment type="caution">
    <text evidence="2">The sequence shown here is derived from an EMBL/GenBank/DDBJ whole genome shotgun (WGS) entry which is preliminary data.</text>
</comment>